<dbReference type="Proteomes" id="UP001630127">
    <property type="component" value="Unassembled WGS sequence"/>
</dbReference>
<accession>A0ABD3AS34</accession>
<organism evidence="1 2">
    <name type="scientific">Cinchona calisaya</name>
    <dbReference type="NCBI Taxonomy" id="153742"/>
    <lineage>
        <taxon>Eukaryota</taxon>
        <taxon>Viridiplantae</taxon>
        <taxon>Streptophyta</taxon>
        <taxon>Embryophyta</taxon>
        <taxon>Tracheophyta</taxon>
        <taxon>Spermatophyta</taxon>
        <taxon>Magnoliopsida</taxon>
        <taxon>eudicotyledons</taxon>
        <taxon>Gunneridae</taxon>
        <taxon>Pentapetalae</taxon>
        <taxon>asterids</taxon>
        <taxon>lamiids</taxon>
        <taxon>Gentianales</taxon>
        <taxon>Rubiaceae</taxon>
        <taxon>Cinchonoideae</taxon>
        <taxon>Cinchoneae</taxon>
        <taxon>Cinchona</taxon>
    </lineage>
</organism>
<name>A0ABD3AS34_9GENT</name>
<dbReference type="AlphaFoldDB" id="A0ABD3AS34"/>
<dbReference type="EMBL" id="JBJUIK010000003">
    <property type="protein sequence ID" value="KAL3533847.1"/>
    <property type="molecule type" value="Genomic_DNA"/>
</dbReference>
<protein>
    <submittedName>
        <fullName evidence="1">Uncharacterized protein</fullName>
    </submittedName>
</protein>
<reference evidence="1 2" key="1">
    <citation type="submission" date="2024-11" db="EMBL/GenBank/DDBJ databases">
        <title>A near-complete genome assembly of Cinchona calisaya.</title>
        <authorList>
            <person name="Lian D.C."/>
            <person name="Zhao X.W."/>
            <person name="Wei L."/>
        </authorList>
    </citation>
    <scope>NUCLEOTIDE SEQUENCE [LARGE SCALE GENOMIC DNA]</scope>
    <source>
        <tissue evidence="1">Nenye</tissue>
    </source>
</reference>
<keyword evidence="2" id="KW-1185">Reference proteome</keyword>
<sequence length="182" mass="20813">MVKFRLSKFYAIPAPIITSDFLEDLCGRSSHRLLYMHLKGLLCVPDLIGKIEDLFTMNYVGIIGGGSRATISKIHVDHQGRISTSQSSWTVSCFSYPELNLLMPGRDYGHDQNVQNSREESSKCQIVYEDVMLREKLTLNKDALNDYKSFSNLELEHNGFELEGNDDEVVEEEIAEKIWMEN</sequence>
<evidence type="ECO:0000313" key="2">
    <source>
        <dbReference type="Proteomes" id="UP001630127"/>
    </source>
</evidence>
<gene>
    <name evidence="1" type="ORF">ACH5RR_007368</name>
</gene>
<comment type="caution">
    <text evidence="1">The sequence shown here is derived from an EMBL/GenBank/DDBJ whole genome shotgun (WGS) entry which is preliminary data.</text>
</comment>
<proteinExistence type="predicted"/>
<evidence type="ECO:0000313" key="1">
    <source>
        <dbReference type="EMBL" id="KAL3533847.1"/>
    </source>
</evidence>